<dbReference type="InterPro" id="IPR050216">
    <property type="entry name" value="LRR_domain-containing"/>
</dbReference>
<proteinExistence type="predicted"/>
<evidence type="ECO:0000259" key="3">
    <source>
        <dbReference type="Pfam" id="PF23598"/>
    </source>
</evidence>
<dbReference type="Pfam" id="PF13855">
    <property type="entry name" value="LRR_8"/>
    <property type="match status" value="1"/>
</dbReference>
<organism evidence="4 5">
    <name type="scientific">Ravibacter arvi</name>
    <dbReference type="NCBI Taxonomy" id="2051041"/>
    <lineage>
        <taxon>Bacteria</taxon>
        <taxon>Pseudomonadati</taxon>
        <taxon>Bacteroidota</taxon>
        <taxon>Cytophagia</taxon>
        <taxon>Cytophagales</taxon>
        <taxon>Spirosomataceae</taxon>
        <taxon>Ravibacter</taxon>
    </lineage>
</organism>
<evidence type="ECO:0000256" key="1">
    <source>
        <dbReference type="ARBA" id="ARBA00022614"/>
    </source>
</evidence>
<evidence type="ECO:0000256" key="2">
    <source>
        <dbReference type="ARBA" id="ARBA00022737"/>
    </source>
</evidence>
<dbReference type="PANTHER" id="PTHR48051">
    <property type="match status" value="1"/>
</dbReference>
<accession>A0ABP8LYS6</accession>
<evidence type="ECO:0000313" key="5">
    <source>
        <dbReference type="Proteomes" id="UP001501508"/>
    </source>
</evidence>
<keyword evidence="5" id="KW-1185">Reference proteome</keyword>
<dbReference type="PANTHER" id="PTHR48051:SF1">
    <property type="entry name" value="RAS SUPPRESSOR PROTEIN 1"/>
    <property type="match status" value="1"/>
</dbReference>
<feature type="domain" description="Disease resistance R13L4/SHOC-2-like LRR" evidence="3">
    <location>
        <begin position="339"/>
        <end position="421"/>
    </location>
</feature>
<reference evidence="5" key="1">
    <citation type="journal article" date="2019" name="Int. J. Syst. Evol. Microbiol.">
        <title>The Global Catalogue of Microorganisms (GCM) 10K type strain sequencing project: providing services to taxonomists for standard genome sequencing and annotation.</title>
        <authorList>
            <consortium name="The Broad Institute Genomics Platform"/>
            <consortium name="The Broad Institute Genome Sequencing Center for Infectious Disease"/>
            <person name="Wu L."/>
            <person name="Ma J."/>
        </authorList>
    </citation>
    <scope>NUCLEOTIDE SEQUENCE [LARGE SCALE GENOMIC DNA]</scope>
    <source>
        <strain evidence="5">JCM 31920</strain>
    </source>
</reference>
<name>A0ABP8LYS6_9BACT</name>
<dbReference type="SMART" id="SM00369">
    <property type="entry name" value="LRR_TYP"/>
    <property type="match status" value="7"/>
</dbReference>
<dbReference type="InterPro" id="IPR032675">
    <property type="entry name" value="LRR_dom_sf"/>
</dbReference>
<dbReference type="Gene3D" id="3.80.10.10">
    <property type="entry name" value="Ribonuclease Inhibitor"/>
    <property type="match status" value="3"/>
</dbReference>
<keyword evidence="2" id="KW-0677">Repeat</keyword>
<evidence type="ECO:0000313" key="4">
    <source>
        <dbReference type="EMBL" id="GAA4438100.1"/>
    </source>
</evidence>
<dbReference type="InterPro" id="IPR003591">
    <property type="entry name" value="Leu-rich_rpt_typical-subtyp"/>
</dbReference>
<comment type="caution">
    <text evidence="4">The sequence shown here is derived from an EMBL/GenBank/DDBJ whole genome shotgun (WGS) entry which is preliminary data.</text>
</comment>
<dbReference type="EMBL" id="BAABEY010000018">
    <property type="protein sequence ID" value="GAA4438100.1"/>
    <property type="molecule type" value="Genomic_DNA"/>
</dbReference>
<dbReference type="SMART" id="SM00364">
    <property type="entry name" value="LRR_BAC"/>
    <property type="match status" value="5"/>
</dbReference>
<dbReference type="SMART" id="SM00365">
    <property type="entry name" value="LRR_SD22"/>
    <property type="match status" value="3"/>
</dbReference>
<dbReference type="Pfam" id="PF12799">
    <property type="entry name" value="LRR_4"/>
    <property type="match status" value="1"/>
</dbReference>
<dbReference type="Pfam" id="PF23598">
    <property type="entry name" value="LRR_14"/>
    <property type="match status" value="1"/>
</dbReference>
<protein>
    <recommendedName>
        <fullName evidence="3">Disease resistance R13L4/SHOC-2-like LRR domain-containing protein</fullName>
    </recommendedName>
</protein>
<dbReference type="InterPro" id="IPR055414">
    <property type="entry name" value="LRR_R13L4/SHOC2-like"/>
</dbReference>
<dbReference type="InterPro" id="IPR025875">
    <property type="entry name" value="Leu-rich_rpt_4"/>
</dbReference>
<dbReference type="PROSITE" id="PS51450">
    <property type="entry name" value="LRR"/>
    <property type="match status" value="2"/>
</dbReference>
<dbReference type="PRINTS" id="PR00019">
    <property type="entry name" value="LEURICHRPT"/>
</dbReference>
<dbReference type="Proteomes" id="UP001501508">
    <property type="component" value="Unassembled WGS sequence"/>
</dbReference>
<dbReference type="SUPFAM" id="SSF52058">
    <property type="entry name" value="L domain-like"/>
    <property type="match status" value="1"/>
</dbReference>
<gene>
    <name evidence="4" type="ORF">GCM10023091_18240</name>
</gene>
<dbReference type="RefSeq" id="WP_345028183.1">
    <property type="nucleotide sequence ID" value="NZ_BAABEY010000018.1"/>
</dbReference>
<keyword evidence="1" id="KW-0433">Leucine-rich repeat</keyword>
<dbReference type="InterPro" id="IPR001611">
    <property type="entry name" value="Leu-rich_rpt"/>
</dbReference>
<sequence>MLKKLLVLFILSYPCMGQTIVSEDELSAQDQGWMKDYQAGPVQLGKELAASFQEILDAAFPRYSANSQRVMLRVFVGDKGKIDYLVYEVHGDDIKKEVLVRIMQHELGPAFSSWQMTGVDRKYLFNFFFGTKGVRQPTRLRPKSDSTTLTTLEELRAYPLPEKITTINLGGLDLRQVPEEIYRFPNLKVLSLEANQLTSARFRLDKFPRLETLMLHSNPLTQLKLKGKSRLKRINLQTVKLKHSPAALKKLRQLESVWLGFNPQLDLRKKDFRRLRRIEDLNLYACKLKSLSPHIRLAKNLQVLDLYYNELEALPAAITRLSRLTHLAAANNRLEKLPENMGNLKKLQYLYLHHNRLSKLPESIGALDSLGVLDIGYNWFYSYPLPVNHLKNLKELDLSGNKLPAFPPALTELMNLDRIFLRGNPFLQKERDVQFNRQIETVEQRNGEIFY</sequence>